<feature type="region of interest" description="Disordered" evidence="8">
    <location>
        <begin position="345"/>
        <end position="376"/>
    </location>
</feature>
<dbReference type="PANTHER" id="PTHR47995:SF18">
    <property type="entry name" value="TRANSCRIPTION FACTOR MYB65"/>
    <property type="match status" value="1"/>
</dbReference>
<keyword evidence="12" id="KW-1185">Reference proteome</keyword>
<dbReference type="InterPro" id="IPR009057">
    <property type="entry name" value="Homeodomain-like_sf"/>
</dbReference>
<dbReference type="FunFam" id="1.10.10.60:FF:000119">
    <property type="entry name" value="Transcription factor GAMYB"/>
    <property type="match status" value="1"/>
</dbReference>
<dbReference type="GO" id="GO:0003677">
    <property type="term" value="F:DNA binding"/>
    <property type="evidence" value="ECO:0007669"/>
    <property type="project" value="UniProtKB-KW"/>
</dbReference>
<feature type="domain" description="HTH myb-type" evidence="10">
    <location>
        <begin position="32"/>
        <end position="84"/>
    </location>
</feature>
<gene>
    <name evidence="11" type="ORF">Acr_10g0001440</name>
</gene>
<evidence type="ECO:0000256" key="7">
    <source>
        <dbReference type="ARBA" id="ARBA00023242"/>
    </source>
</evidence>
<keyword evidence="7" id="KW-0539">Nucleus</keyword>
<evidence type="ECO:0000313" key="12">
    <source>
        <dbReference type="Proteomes" id="UP000585474"/>
    </source>
</evidence>
<dbReference type="AlphaFoldDB" id="A0A7J0F986"/>
<dbReference type="FunFam" id="1.10.10.60:FF:000001">
    <property type="entry name" value="MYB-related transcription factor"/>
    <property type="match status" value="1"/>
</dbReference>
<dbReference type="SUPFAM" id="SSF46689">
    <property type="entry name" value="Homeodomain-like"/>
    <property type="match status" value="1"/>
</dbReference>
<evidence type="ECO:0000259" key="9">
    <source>
        <dbReference type="PROSITE" id="PS50090"/>
    </source>
</evidence>
<feature type="compositionally biased region" description="Polar residues" evidence="8">
    <location>
        <begin position="352"/>
        <end position="374"/>
    </location>
</feature>
<keyword evidence="4" id="KW-0238">DNA-binding</keyword>
<evidence type="ECO:0000313" key="11">
    <source>
        <dbReference type="EMBL" id="GFY94759.1"/>
    </source>
</evidence>
<dbReference type="GO" id="GO:0005634">
    <property type="term" value="C:nucleus"/>
    <property type="evidence" value="ECO:0007669"/>
    <property type="project" value="UniProtKB-SubCell"/>
</dbReference>
<feature type="domain" description="HTH myb-type" evidence="10">
    <location>
        <begin position="85"/>
        <end position="139"/>
    </location>
</feature>
<evidence type="ECO:0000256" key="4">
    <source>
        <dbReference type="ARBA" id="ARBA00023125"/>
    </source>
</evidence>
<evidence type="ECO:0000256" key="1">
    <source>
        <dbReference type="ARBA" id="ARBA00004123"/>
    </source>
</evidence>
<dbReference type="GO" id="GO:0040008">
    <property type="term" value="P:regulation of growth"/>
    <property type="evidence" value="ECO:0007669"/>
    <property type="project" value="UniProtKB-ARBA"/>
</dbReference>
<dbReference type="Proteomes" id="UP000585474">
    <property type="component" value="Unassembled WGS sequence"/>
</dbReference>
<keyword evidence="6" id="KW-0804">Transcription</keyword>
<dbReference type="PROSITE" id="PS50090">
    <property type="entry name" value="MYB_LIKE"/>
    <property type="match status" value="2"/>
</dbReference>
<keyword evidence="2" id="KW-0677">Repeat</keyword>
<dbReference type="PANTHER" id="PTHR47995">
    <property type="entry name" value="TRANSCRIPTION FACTOR MYB33-RELATED"/>
    <property type="match status" value="1"/>
</dbReference>
<evidence type="ECO:0000259" key="10">
    <source>
        <dbReference type="PROSITE" id="PS51294"/>
    </source>
</evidence>
<dbReference type="OrthoDB" id="2143914at2759"/>
<reference evidence="11 12" key="1">
    <citation type="submission" date="2019-07" db="EMBL/GenBank/DDBJ databases">
        <title>De Novo Assembly of kiwifruit Actinidia rufa.</title>
        <authorList>
            <person name="Sugita-Konishi S."/>
            <person name="Sato K."/>
            <person name="Mori E."/>
            <person name="Abe Y."/>
            <person name="Kisaki G."/>
            <person name="Hamano K."/>
            <person name="Suezawa K."/>
            <person name="Otani M."/>
            <person name="Fukuda T."/>
            <person name="Manabe T."/>
            <person name="Gomi K."/>
            <person name="Tabuchi M."/>
            <person name="Akimitsu K."/>
            <person name="Kataoka I."/>
        </authorList>
    </citation>
    <scope>NUCLEOTIDE SEQUENCE [LARGE SCALE GENOMIC DNA]</scope>
    <source>
        <strain evidence="12">cv. Fuchu</strain>
    </source>
</reference>
<dbReference type="EMBL" id="BJWL01000010">
    <property type="protein sequence ID" value="GFY94759.1"/>
    <property type="molecule type" value="Genomic_DNA"/>
</dbReference>
<keyword evidence="3" id="KW-0805">Transcription regulation</keyword>
<sequence>MTNESDNEMISKDCTGSPLMDEGNCDGSASGGVVLKKGPWTSAEDTILVDYVRKHGEGNWNAVQKHSGLFRCGKSCRLRWANHLRPNLKKGAITSEEERLIIELHATMGNKWARMAAHLPGRTDNEIKNYWNTRIKRRQRAGLPLYPPEVCLQALQENEQNLNSSGDRGQHDLLQANSYEIPDVIFDSLKTNQGVLPYVPELPDISASSILLKGLGSSQYYGFVPPAVHRQKRLRESATSYSGYDGSARNEPPPFDHIPDDSCDNITTQSFASKPATPVAVKLELPSLQYPETDFSSWGSSSPPALLESVDAFIQSPPPSGTDCLSPRNSGLLDALLHEAKALSAKNHVSDKTSNSSTTTHTPGDVTHGSSLDTSKTKWEEYGESISPLGNSAASIFSEHTPVSVSENSLDEYPPAETFPGSNMMLEAAEQKVWTLDGEKNETATQLDFSRPDALLDSCWLGQSVTYANDQEGVTTDAAAEAATALGDDDSRNNDYKPHMGTGTALNQGWGFGSCAWNNMPSVCQMSELP</sequence>
<evidence type="ECO:0000256" key="5">
    <source>
        <dbReference type="ARBA" id="ARBA00023159"/>
    </source>
</evidence>
<evidence type="ECO:0000256" key="3">
    <source>
        <dbReference type="ARBA" id="ARBA00023015"/>
    </source>
</evidence>
<keyword evidence="5" id="KW-0010">Activator</keyword>
<organism evidence="11 12">
    <name type="scientific">Actinidia rufa</name>
    <dbReference type="NCBI Taxonomy" id="165716"/>
    <lineage>
        <taxon>Eukaryota</taxon>
        <taxon>Viridiplantae</taxon>
        <taxon>Streptophyta</taxon>
        <taxon>Embryophyta</taxon>
        <taxon>Tracheophyta</taxon>
        <taxon>Spermatophyta</taxon>
        <taxon>Magnoliopsida</taxon>
        <taxon>eudicotyledons</taxon>
        <taxon>Gunneridae</taxon>
        <taxon>Pentapetalae</taxon>
        <taxon>asterids</taxon>
        <taxon>Ericales</taxon>
        <taxon>Actinidiaceae</taxon>
        <taxon>Actinidia</taxon>
    </lineage>
</organism>
<comment type="caution">
    <text evidence="11">The sequence shown here is derived from an EMBL/GenBank/DDBJ whole genome shotgun (WGS) entry which is preliminary data.</text>
</comment>
<evidence type="ECO:0000256" key="6">
    <source>
        <dbReference type="ARBA" id="ARBA00023163"/>
    </source>
</evidence>
<proteinExistence type="predicted"/>
<evidence type="ECO:0000256" key="2">
    <source>
        <dbReference type="ARBA" id="ARBA00022737"/>
    </source>
</evidence>
<protein>
    <submittedName>
        <fullName evidence="11">Myb domain protein 65</fullName>
    </submittedName>
</protein>
<feature type="domain" description="Myb-like" evidence="9">
    <location>
        <begin position="35"/>
        <end position="84"/>
    </location>
</feature>
<dbReference type="GO" id="GO:0045893">
    <property type="term" value="P:positive regulation of DNA-templated transcription"/>
    <property type="evidence" value="ECO:0007669"/>
    <property type="project" value="UniProtKB-ARBA"/>
</dbReference>
<dbReference type="InterPro" id="IPR001005">
    <property type="entry name" value="SANT/Myb"/>
</dbReference>
<dbReference type="Gene3D" id="1.10.10.60">
    <property type="entry name" value="Homeodomain-like"/>
    <property type="match status" value="2"/>
</dbReference>
<name>A0A7J0F986_9ERIC</name>
<dbReference type="GO" id="GO:0048235">
    <property type="term" value="P:pollen sperm cell differentiation"/>
    <property type="evidence" value="ECO:0007669"/>
    <property type="project" value="UniProtKB-ARBA"/>
</dbReference>
<dbReference type="SMART" id="SM00717">
    <property type="entry name" value="SANT"/>
    <property type="match status" value="2"/>
</dbReference>
<comment type="subcellular location">
    <subcellularLocation>
        <location evidence="1">Nucleus</location>
    </subcellularLocation>
</comment>
<feature type="domain" description="Myb-like" evidence="9">
    <location>
        <begin position="85"/>
        <end position="135"/>
    </location>
</feature>
<dbReference type="PROSITE" id="PS51294">
    <property type="entry name" value="HTH_MYB"/>
    <property type="match status" value="2"/>
</dbReference>
<dbReference type="CDD" id="cd00167">
    <property type="entry name" value="SANT"/>
    <property type="match status" value="2"/>
</dbReference>
<evidence type="ECO:0000256" key="8">
    <source>
        <dbReference type="SAM" id="MobiDB-lite"/>
    </source>
</evidence>
<dbReference type="InterPro" id="IPR017930">
    <property type="entry name" value="Myb_dom"/>
</dbReference>
<dbReference type="Pfam" id="PF00249">
    <property type="entry name" value="Myb_DNA-binding"/>
    <property type="match status" value="2"/>
</dbReference>
<accession>A0A7J0F986</accession>